<protein>
    <submittedName>
        <fullName evidence="1">Uncharacterized protein</fullName>
    </submittedName>
</protein>
<gene>
    <name evidence="1" type="ORF">NXC12_CH01420</name>
</gene>
<sequence>MIVHHHHMAALTVETPRQEATHRVEQAMAKAVCIAESSIRHEHAIAILCGERAYSCVHDLVIFQDDTSPRYTLLLDLD</sequence>
<reference evidence="1 2" key="1">
    <citation type="submission" date="2017-04" db="EMBL/GenBank/DDBJ databases">
        <title>Complete genome sequences of Rhizobium genomic linages associated to common bean (phaseolus vulgaris).</title>
        <authorList>
            <person name="Santamaria R.I."/>
            <person name="Bustos P."/>
            <person name="Perez-Carrascal O."/>
            <person name="Martinez-Flores I."/>
            <person name="Juarez S."/>
            <person name="Lozano L."/>
            <person name="Miranda F."/>
            <person name="Vinuesa P."/>
            <person name="Martinez-Romero E."/>
            <person name="Cevallos M.A."/>
            <person name="Romero D."/>
            <person name="Davila G."/>
            <person name="Gonzalez V."/>
        </authorList>
    </citation>
    <scope>NUCLEOTIDE SEQUENCE [LARGE SCALE GENOMIC DNA]</scope>
    <source>
        <strain evidence="1 2">NXC12</strain>
    </source>
</reference>
<evidence type="ECO:0000313" key="1">
    <source>
        <dbReference type="EMBL" id="ARQ09488.1"/>
    </source>
</evidence>
<organism evidence="1 2">
    <name type="scientific">Rhizobium etli</name>
    <dbReference type="NCBI Taxonomy" id="29449"/>
    <lineage>
        <taxon>Bacteria</taxon>
        <taxon>Pseudomonadati</taxon>
        <taxon>Pseudomonadota</taxon>
        <taxon>Alphaproteobacteria</taxon>
        <taxon>Hyphomicrobiales</taxon>
        <taxon>Rhizobiaceae</taxon>
        <taxon>Rhizobium/Agrobacterium group</taxon>
        <taxon>Rhizobium</taxon>
    </lineage>
</organism>
<evidence type="ECO:0000313" key="2">
    <source>
        <dbReference type="Proteomes" id="UP000194159"/>
    </source>
</evidence>
<dbReference type="EMBL" id="CP020906">
    <property type="protein sequence ID" value="ARQ09488.1"/>
    <property type="molecule type" value="Genomic_DNA"/>
</dbReference>
<dbReference type="AlphaFoldDB" id="A0AAN1BEB2"/>
<name>A0AAN1BEB2_RHIET</name>
<dbReference type="Proteomes" id="UP000194159">
    <property type="component" value="Chromosome"/>
</dbReference>
<accession>A0AAN1BEB2</accession>
<proteinExistence type="predicted"/>